<reference evidence="2" key="1">
    <citation type="journal article" date="2012" name="Mol. Plant Microbe Interact.">
        <title>A highly conserved effector in Fusarium oxysporum is required for full virulence on Arabidopsis.</title>
        <authorList>
            <person name="Thatcher L.F."/>
            <person name="Gardiner D.M."/>
            <person name="Kazan K."/>
            <person name="Manners J."/>
        </authorList>
    </citation>
    <scope>NUCLEOTIDE SEQUENCE [LARGE SCALE GENOMIC DNA]</scope>
    <source>
        <strain evidence="2">Fo5176</strain>
    </source>
</reference>
<name>A0A0D2XN14_FUSOF</name>
<evidence type="ECO:0000313" key="1">
    <source>
        <dbReference type="EnsemblFungi" id="FOXG_05343P0"/>
    </source>
</evidence>
<reference evidence="1" key="2">
    <citation type="submission" date="2025-08" db="UniProtKB">
        <authorList>
            <consortium name="EnsemblFungi"/>
        </authorList>
    </citation>
    <scope>IDENTIFICATION</scope>
    <source>
        <strain evidence="1">4287 / CBS 123668 / FGSC 9935 / NRRL 34936</strain>
    </source>
</reference>
<dbReference type="Proteomes" id="UP000002489">
    <property type="component" value="Unassembled WGS sequence"/>
</dbReference>
<proteinExistence type="predicted"/>
<sequence>MDDARDGPLPILRLGAPLYGRHRSQHVYLAGSTLWEKPNPNGPRSSARMVHPPPCKVVDWAPLWRIHITQVAQQRWPADLISQDQTRPRLVRRHDERVVGMSPLHSPDKPR</sequence>
<organism evidence="1 2">
    <name type="scientific">Fusarium oxysporum (strain Fo5176)</name>
    <name type="common">Fusarium vascular wilt</name>
    <dbReference type="NCBI Taxonomy" id="660025"/>
    <lineage>
        <taxon>Eukaryota</taxon>
        <taxon>Fungi</taxon>
        <taxon>Dikarya</taxon>
        <taxon>Ascomycota</taxon>
        <taxon>Pezizomycotina</taxon>
        <taxon>Sordariomycetes</taxon>
        <taxon>Hypocreomycetidae</taxon>
        <taxon>Hypocreales</taxon>
        <taxon>Nectriaceae</taxon>
        <taxon>Fusarium</taxon>
        <taxon>Fusarium oxysporum species complex</taxon>
    </lineage>
</organism>
<accession>A0A0D2XN14</accession>
<evidence type="ECO:0000313" key="2">
    <source>
        <dbReference type="Proteomes" id="UP000002489"/>
    </source>
</evidence>
<dbReference type="EnsemblFungi" id="FOXG_05343T0">
    <property type="protein sequence ID" value="FOXG_05343P0"/>
    <property type="gene ID" value="FOXG_05343"/>
</dbReference>
<protein>
    <submittedName>
        <fullName evidence="1">Uncharacterized protein</fullName>
    </submittedName>
</protein>
<gene>
    <name evidence="1" type="primary">28947324</name>
</gene>
<dbReference type="VEuPathDB" id="FungiDB:FOXG_05343"/>
<dbReference type="AlphaFoldDB" id="A0A0D2XN14"/>